<keyword evidence="5" id="KW-1185">Reference proteome</keyword>
<reference evidence="5" key="1">
    <citation type="journal article" date="2019" name="Int. J. Syst. Evol. Microbiol.">
        <title>The Global Catalogue of Microorganisms (GCM) 10K type strain sequencing project: providing services to taxonomists for standard genome sequencing and annotation.</title>
        <authorList>
            <consortium name="The Broad Institute Genomics Platform"/>
            <consortium name="The Broad Institute Genome Sequencing Center for Infectious Disease"/>
            <person name="Wu L."/>
            <person name="Ma J."/>
        </authorList>
    </citation>
    <scope>NUCLEOTIDE SEQUENCE [LARGE SCALE GENOMIC DNA]</scope>
    <source>
        <strain evidence="5">CGMCC 4.1648</strain>
    </source>
</reference>
<dbReference type="PANTHER" id="PTHR43877:SF2">
    <property type="entry name" value="AMINOALKYLPHOSPHONATE N-ACETYLTRANSFERASE-RELATED"/>
    <property type="match status" value="1"/>
</dbReference>
<dbReference type="PROSITE" id="PS51186">
    <property type="entry name" value="GNAT"/>
    <property type="match status" value="2"/>
</dbReference>
<organism evidence="4 5">
    <name type="scientific">Streptomyces coeruleoprunus</name>
    <dbReference type="NCBI Taxonomy" id="285563"/>
    <lineage>
        <taxon>Bacteria</taxon>
        <taxon>Bacillati</taxon>
        <taxon>Actinomycetota</taxon>
        <taxon>Actinomycetes</taxon>
        <taxon>Kitasatosporales</taxon>
        <taxon>Streptomycetaceae</taxon>
        <taxon>Streptomyces</taxon>
    </lineage>
</organism>
<dbReference type="EC" id="2.3.1.-" evidence="4"/>
<comment type="caution">
    <text evidence="4">The sequence shown here is derived from an EMBL/GenBank/DDBJ whole genome shotgun (WGS) entry which is preliminary data.</text>
</comment>
<dbReference type="GO" id="GO:0016746">
    <property type="term" value="F:acyltransferase activity"/>
    <property type="evidence" value="ECO:0007669"/>
    <property type="project" value="UniProtKB-KW"/>
</dbReference>
<dbReference type="InterPro" id="IPR050832">
    <property type="entry name" value="Bact_Acetyltransf"/>
</dbReference>
<evidence type="ECO:0000313" key="5">
    <source>
        <dbReference type="Proteomes" id="UP001595829"/>
    </source>
</evidence>
<feature type="domain" description="N-acetyltransferase" evidence="3">
    <location>
        <begin position="7"/>
        <end position="154"/>
    </location>
</feature>
<evidence type="ECO:0000256" key="2">
    <source>
        <dbReference type="ARBA" id="ARBA00023315"/>
    </source>
</evidence>
<dbReference type="InterPro" id="IPR000182">
    <property type="entry name" value="GNAT_dom"/>
</dbReference>
<protein>
    <submittedName>
        <fullName evidence="4">GNAT family N-acetyltransferase</fullName>
        <ecNumber evidence="4">2.3.1.-</ecNumber>
    </submittedName>
</protein>
<name>A0ABV9X9F4_9ACTN</name>
<dbReference type="Pfam" id="PF00583">
    <property type="entry name" value="Acetyltransf_1"/>
    <property type="match status" value="1"/>
</dbReference>
<gene>
    <name evidence="4" type="ORF">ACFPM3_06220</name>
</gene>
<dbReference type="SUPFAM" id="SSF55729">
    <property type="entry name" value="Acyl-CoA N-acyltransferases (Nat)"/>
    <property type="match status" value="2"/>
</dbReference>
<dbReference type="CDD" id="cd04301">
    <property type="entry name" value="NAT_SF"/>
    <property type="match status" value="2"/>
</dbReference>
<dbReference type="InterPro" id="IPR016181">
    <property type="entry name" value="Acyl_CoA_acyltransferase"/>
</dbReference>
<dbReference type="Proteomes" id="UP001595829">
    <property type="component" value="Unassembled WGS sequence"/>
</dbReference>
<evidence type="ECO:0000313" key="4">
    <source>
        <dbReference type="EMBL" id="MFC5021746.1"/>
    </source>
</evidence>
<evidence type="ECO:0000259" key="3">
    <source>
        <dbReference type="PROSITE" id="PS51186"/>
    </source>
</evidence>
<dbReference type="RefSeq" id="WP_345693690.1">
    <property type="nucleotide sequence ID" value="NZ_BAABIT010000001.1"/>
</dbReference>
<dbReference type="EMBL" id="JBHSJD010000002">
    <property type="protein sequence ID" value="MFC5021746.1"/>
    <property type="molecule type" value="Genomic_DNA"/>
</dbReference>
<accession>A0ABV9X9F4</accession>
<sequence>MQSEPRFTVRPATLGDATLICALLNEIDTIETGQPDTELHSVEADLAHPEVDLAKDSWLAFEEDRLVAYALVWDDSGAERIDADHYVLPEHRAAGERLLALAEERAVERARANGASRAVVHLHLNTRPTTDLDMIGRRGWERVRRYHVMTRPLAPADMAVPEPPPGLVLRDCGDEADRRRAHALVQETFADHFDHQPRTYEQWLDDIGVAGVDWSLVWIASVGAEDVAVLFSRNDRQTMAWIGNIGVRRSFRGRGIASHLLRHAFAAYAAKGRDTIGLGVDTRNETGALRLYEAHGMRTHHAVDTWEVVLPVALQRV</sequence>
<dbReference type="PANTHER" id="PTHR43877">
    <property type="entry name" value="AMINOALKYLPHOSPHONATE N-ACETYLTRANSFERASE-RELATED-RELATED"/>
    <property type="match status" value="1"/>
</dbReference>
<proteinExistence type="predicted"/>
<feature type="domain" description="N-acetyltransferase" evidence="3">
    <location>
        <begin position="167"/>
        <end position="315"/>
    </location>
</feature>
<keyword evidence="2 4" id="KW-0012">Acyltransferase</keyword>
<dbReference type="Gene3D" id="3.40.630.30">
    <property type="match status" value="1"/>
</dbReference>
<keyword evidence="1 4" id="KW-0808">Transferase</keyword>
<evidence type="ECO:0000256" key="1">
    <source>
        <dbReference type="ARBA" id="ARBA00022679"/>
    </source>
</evidence>